<reference evidence="4" key="1">
    <citation type="journal article" date="2021" name="PeerJ">
        <title>Extensive microbial diversity within the chicken gut microbiome revealed by metagenomics and culture.</title>
        <authorList>
            <person name="Gilroy R."/>
            <person name="Ravi A."/>
            <person name="Getino M."/>
            <person name="Pursley I."/>
            <person name="Horton D.L."/>
            <person name="Alikhan N.F."/>
            <person name="Baker D."/>
            <person name="Gharbi K."/>
            <person name="Hall N."/>
            <person name="Watson M."/>
            <person name="Adriaenssens E.M."/>
            <person name="Foster-Nyarko E."/>
            <person name="Jarju S."/>
            <person name="Secka A."/>
            <person name="Antonio M."/>
            <person name="Oren A."/>
            <person name="Chaudhuri R.R."/>
            <person name="La Ragione R."/>
            <person name="Hildebrand F."/>
            <person name="Pallen M.J."/>
        </authorList>
    </citation>
    <scope>NUCLEOTIDE SEQUENCE</scope>
    <source>
        <strain evidence="4">CHK193-4272</strain>
    </source>
</reference>
<dbReference type="Gene3D" id="3.30.750.24">
    <property type="entry name" value="STAS domain"/>
    <property type="match status" value="1"/>
</dbReference>
<dbReference type="PANTHER" id="PTHR33495">
    <property type="entry name" value="ANTI-SIGMA FACTOR ANTAGONIST TM_1081-RELATED-RELATED"/>
    <property type="match status" value="1"/>
</dbReference>
<evidence type="ECO:0000256" key="1">
    <source>
        <dbReference type="ARBA" id="ARBA00009013"/>
    </source>
</evidence>
<dbReference type="NCBIfam" id="TIGR00377">
    <property type="entry name" value="ant_ant_sig"/>
    <property type="match status" value="1"/>
</dbReference>
<evidence type="ECO:0000313" key="5">
    <source>
        <dbReference type="Proteomes" id="UP000886808"/>
    </source>
</evidence>
<dbReference type="PROSITE" id="PS50801">
    <property type="entry name" value="STAS"/>
    <property type="match status" value="1"/>
</dbReference>
<feature type="domain" description="STAS" evidence="3">
    <location>
        <begin position="1"/>
        <end position="104"/>
    </location>
</feature>
<comment type="caution">
    <text evidence="4">The sequence shown here is derived from an EMBL/GenBank/DDBJ whole genome shotgun (WGS) entry which is preliminary data.</text>
</comment>
<protein>
    <recommendedName>
        <fullName evidence="2">Anti-sigma factor antagonist</fullName>
    </recommendedName>
</protein>
<evidence type="ECO:0000259" key="3">
    <source>
        <dbReference type="PROSITE" id="PS50801"/>
    </source>
</evidence>
<gene>
    <name evidence="4" type="ORF">H9746_06520</name>
</gene>
<accession>A0A9D1TIZ4</accession>
<dbReference type="GO" id="GO:0043856">
    <property type="term" value="F:anti-sigma factor antagonist activity"/>
    <property type="evidence" value="ECO:0007669"/>
    <property type="project" value="InterPro"/>
</dbReference>
<dbReference type="EMBL" id="DXIE01000035">
    <property type="protein sequence ID" value="HIV62475.1"/>
    <property type="molecule type" value="Genomic_DNA"/>
</dbReference>
<name>A0A9D1TIZ4_9FIRM</name>
<dbReference type="InterPro" id="IPR003658">
    <property type="entry name" value="Anti-sigma_ant"/>
</dbReference>
<dbReference type="Proteomes" id="UP000886808">
    <property type="component" value="Unassembled WGS sequence"/>
</dbReference>
<comment type="similarity">
    <text evidence="1 2">Belongs to the anti-sigma-factor antagonist family.</text>
</comment>
<sequence length="104" mass="11460">MQITHKRMGDKIVIFIEGELGNHEAKQILNYQENIVSLYIDSPIVLNLSGLTFMDSSGLAVVVNLSRALERTGRSLTVEGTPQNAMKIFKAAGLNKKIKFIDGV</sequence>
<dbReference type="InterPro" id="IPR036513">
    <property type="entry name" value="STAS_dom_sf"/>
</dbReference>
<dbReference type="CDD" id="cd07043">
    <property type="entry name" value="STAS_anti-anti-sigma_factors"/>
    <property type="match status" value="1"/>
</dbReference>
<reference evidence="4" key="2">
    <citation type="submission" date="2021-04" db="EMBL/GenBank/DDBJ databases">
        <authorList>
            <person name="Gilroy R."/>
        </authorList>
    </citation>
    <scope>NUCLEOTIDE SEQUENCE</scope>
    <source>
        <strain evidence="4">CHK193-4272</strain>
    </source>
</reference>
<evidence type="ECO:0000256" key="2">
    <source>
        <dbReference type="RuleBase" id="RU003749"/>
    </source>
</evidence>
<dbReference type="SUPFAM" id="SSF52091">
    <property type="entry name" value="SpoIIaa-like"/>
    <property type="match status" value="1"/>
</dbReference>
<dbReference type="PANTHER" id="PTHR33495:SF2">
    <property type="entry name" value="ANTI-SIGMA FACTOR ANTAGONIST TM_1081-RELATED"/>
    <property type="match status" value="1"/>
</dbReference>
<dbReference type="InterPro" id="IPR002645">
    <property type="entry name" value="STAS_dom"/>
</dbReference>
<evidence type="ECO:0000313" key="4">
    <source>
        <dbReference type="EMBL" id="HIV62475.1"/>
    </source>
</evidence>
<dbReference type="Pfam" id="PF01740">
    <property type="entry name" value="STAS"/>
    <property type="match status" value="1"/>
</dbReference>
<proteinExistence type="inferred from homology"/>
<organism evidence="4 5">
    <name type="scientific">Candidatus Butyricicoccus avistercoris</name>
    <dbReference type="NCBI Taxonomy" id="2838518"/>
    <lineage>
        <taxon>Bacteria</taxon>
        <taxon>Bacillati</taxon>
        <taxon>Bacillota</taxon>
        <taxon>Clostridia</taxon>
        <taxon>Eubacteriales</taxon>
        <taxon>Butyricicoccaceae</taxon>
        <taxon>Butyricicoccus</taxon>
    </lineage>
</organism>
<dbReference type="AlphaFoldDB" id="A0A9D1TIZ4"/>